<gene>
    <name evidence="6" type="primary">gcd</name>
    <name evidence="6" type="ORF">IMCC3135_28435</name>
</gene>
<accession>A0A2Z2NWL4</accession>
<feature type="transmembrane region" description="Helical" evidence="4">
    <location>
        <begin position="124"/>
        <end position="142"/>
    </location>
</feature>
<dbReference type="GO" id="GO:0048038">
    <property type="term" value="F:quinone binding"/>
    <property type="evidence" value="ECO:0007669"/>
    <property type="project" value="InterPro"/>
</dbReference>
<keyword evidence="4" id="KW-1133">Transmembrane helix</keyword>
<dbReference type="InterPro" id="IPR017511">
    <property type="entry name" value="PQQ_mDH"/>
</dbReference>
<dbReference type="PANTHER" id="PTHR32303:SF4">
    <property type="entry name" value="QUINOPROTEIN GLUCOSE DEHYDROGENASE"/>
    <property type="match status" value="1"/>
</dbReference>
<dbReference type="SUPFAM" id="SSF50998">
    <property type="entry name" value="Quinoprotein alcohol dehydrogenase-like"/>
    <property type="match status" value="1"/>
</dbReference>
<name>A0A2Z2NWL4_9GAMM</name>
<dbReference type="InterPro" id="IPR002372">
    <property type="entry name" value="PQQ_rpt_dom"/>
</dbReference>
<dbReference type="PANTHER" id="PTHR32303">
    <property type="entry name" value="QUINOPROTEIN ALCOHOL DEHYDROGENASE (CYTOCHROME C)"/>
    <property type="match status" value="1"/>
</dbReference>
<feature type="transmembrane region" description="Helical" evidence="4">
    <location>
        <begin position="21"/>
        <end position="41"/>
    </location>
</feature>
<comment type="similarity">
    <text evidence="2">Belongs to the bacterial PQQ dehydrogenase family.</text>
</comment>
<protein>
    <submittedName>
        <fullName evidence="6">Quinoprotein glucose dehydrogenase</fullName>
        <ecNumber evidence="6">1.1.5.2</ecNumber>
    </submittedName>
</protein>
<sequence>MAVLCLRVDSSSYKSGGDPMIILLLLFVILGLSLLAGGIWLAVLGGSLYYAMAGAALIVVALLIRSRRGKAQLVYALLLAATAAWAIWESGYDWWPLATRLGLLMLLAIPLLWPAREASRKPAIALRCIWALTGALLLGSLFNDAHRIEGELTNESVVTNPQLGETGDNNDWSSYGRSNYGQRYSPLEQITPDNVAQLQPAWEYQTGDLKTPDDVTETTYEATPLKIGNRLFLCTPHNWLIALDADTGEEQWVYDAQVPAESQRQHQTCRGVSYLPAEGEPDTDTAEPLSSKPARTLAAMRCDAQLYMPTSDARLIAVDPVSGARCSNFAEDGVLDLMHNMPFEQAGYYYATSPPVVTQDLIVVAGAVNDNYDINAPSGVIRAYDARTGELRWNWDSANPDDTAPIAEGDTYATSSPNSWSVASADEELGLIYFPMGNRTPDQLGMYRTPAEEKYASSVVALSLETGEAQWVQQFVHHDLWDMDTPAQPSLVDIETEEGLQPGLVVPTKQGDVYVLNRETGEPLLPITEVPAPQGTVEGDWTSPTQPVSGLSFTPEPLQSKDMWGATLLDQMMCRIQFQSLRYEGRYTPPSEQGTLVYPGNFGVFNWGGVAVDPERQVMFGMPLYLAFTSKLVAKQDDKSPSGETNQGEQGLNENAGADYAVALSPFLSPLGIPCQQPPWGYVAGADLRTGKIHWKHKNGTIEDMTPLPLKVEMGVPGIGGPIITRGGVAFLAASVDDYFRAYRVTDGEQLWEQRIPAGGQATPMTYLNSQGEQMVVLVAGGHGSIGTAAGDYVLAYKLGAVGL</sequence>
<feature type="transmembrane region" description="Helical" evidence="4">
    <location>
        <begin position="47"/>
        <end position="64"/>
    </location>
</feature>
<evidence type="ECO:0000313" key="7">
    <source>
        <dbReference type="Proteomes" id="UP000250079"/>
    </source>
</evidence>
<keyword evidence="7" id="KW-1185">Reference proteome</keyword>
<dbReference type="GO" id="GO:0016020">
    <property type="term" value="C:membrane"/>
    <property type="evidence" value="ECO:0007669"/>
    <property type="project" value="InterPro"/>
</dbReference>
<dbReference type="SMART" id="SM00564">
    <property type="entry name" value="PQQ"/>
    <property type="match status" value="4"/>
</dbReference>
<reference evidence="6 7" key="1">
    <citation type="submission" date="2016-12" db="EMBL/GenBank/DDBJ databases">
        <authorList>
            <person name="Song W.-J."/>
            <person name="Kurnit D.M."/>
        </authorList>
    </citation>
    <scope>NUCLEOTIDE SEQUENCE [LARGE SCALE GENOMIC DNA]</scope>
    <source>
        <strain evidence="6 7">IMCC3135</strain>
    </source>
</reference>
<dbReference type="Pfam" id="PF01011">
    <property type="entry name" value="PQQ"/>
    <property type="match status" value="1"/>
</dbReference>
<dbReference type="Gene3D" id="2.140.10.10">
    <property type="entry name" value="Quinoprotein alcohol dehydrogenase-like superfamily"/>
    <property type="match status" value="1"/>
</dbReference>
<dbReference type="GO" id="GO:0008876">
    <property type="term" value="F:quinoprotein glucose dehydrogenase activity"/>
    <property type="evidence" value="ECO:0007669"/>
    <property type="project" value="UniProtKB-EC"/>
</dbReference>
<dbReference type="AlphaFoldDB" id="A0A2Z2NWL4"/>
<comment type="cofactor">
    <cofactor evidence="1">
        <name>pyrroloquinoline quinone</name>
        <dbReference type="ChEBI" id="CHEBI:58442"/>
    </cofactor>
</comment>
<dbReference type="NCBIfam" id="TIGR03074">
    <property type="entry name" value="PQQ_membr_DH"/>
    <property type="match status" value="1"/>
</dbReference>
<organism evidence="6 7">
    <name type="scientific">Granulosicoccus antarcticus IMCC3135</name>
    <dbReference type="NCBI Taxonomy" id="1192854"/>
    <lineage>
        <taxon>Bacteria</taxon>
        <taxon>Pseudomonadati</taxon>
        <taxon>Pseudomonadota</taxon>
        <taxon>Gammaproteobacteria</taxon>
        <taxon>Chromatiales</taxon>
        <taxon>Granulosicoccaceae</taxon>
        <taxon>Granulosicoccus</taxon>
    </lineage>
</organism>
<evidence type="ECO:0000259" key="5">
    <source>
        <dbReference type="Pfam" id="PF01011"/>
    </source>
</evidence>
<feature type="transmembrane region" description="Helical" evidence="4">
    <location>
        <begin position="94"/>
        <end position="112"/>
    </location>
</feature>
<keyword evidence="4" id="KW-0472">Membrane</keyword>
<dbReference type="EC" id="1.1.5.2" evidence="6"/>
<feature type="domain" description="Pyrrolo-quinoline quinone repeat" evidence="5">
    <location>
        <begin position="172"/>
        <end position="776"/>
    </location>
</feature>
<evidence type="ECO:0000256" key="4">
    <source>
        <dbReference type="SAM" id="Phobius"/>
    </source>
</evidence>
<proteinExistence type="inferred from homology"/>
<evidence type="ECO:0000313" key="6">
    <source>
        <dbReference type="EMBL" id="ASJ75739.1"/>
    </source>
</evidence>
<dbReference type="EMBL" id="CP018632">
    <property type="protein sequence ID" value="ASJ75739.1"/>
    <property type="molecule type" value="Genomic_DNA"/>
</dbReference>
<keyword evidence="3 6" id="KW-0560">Oxidoreductase</keyword>
<evidence type="ECO:0000256" key="1">
    <source>
        <dbReference type="ARBA" id="ARBA00001931"/>
    </source>
</evidence>
<dbReference type="KEGG" id="gai:IMCC3135_28435"/>
<dbReference type="Proteomes" id="UP000250079">
    <property type="component" value="Chromosome"/>
</dbReference>
<feature type="transmembrane region" description="Helical" evidence="4">
    <location>
        <begin position="71"/>
        <end position="88"/>
    </location>
</feature>
<keyword evidence="4" id="KW-0812">Transmembrane</keyword>
<dbReference type="InterPro" id="IPR018391">
    <property type="entry name" value="PQQ_b-propeller_rpt"/>
</dbReference>
<dbReference type="CDD" id="cd10280">
    <property type="entry name" value="PQQ_mGDH"/>
    <property type="match status" value="1"/>
</dbReference>
<evidence type="ECO:0000256" key="2">
    <source>
        <dbReference type="ARBA" id="ARBA00008156"/>
    </source>
</evidence>
<dbReference type="InterPro" id="IPR011047">
    <property type="entry name" value="Quinoprotein_ADH-like_sf"/>
</dbReference>
<evidence type="ECO:0000256" key="3">
    <source>
        <dbReference type="ARBA" id="ARBA00023002"/>
    </source>
</evidence>